<organism evidence="10 11">
    <name type="scientific">Ectocarpus siliculosus</name>
    <name type="common">Brown alga</name>
    <name type="synonym">Conferva siliculosa</name>
    <dbReference type="NCBI Taxonomy" id="2880"/>
    <lineage>
        <taxon>Eukaryota</taxon>
        <taxon>Sar</taxon>
        <taxon>Stramenopiles</taxon>
        <taxon>Ochrophyta</taxon>
        <taxon>PX clade</taxon>
        <taxon>Phaeophyceae</taxon>
        <taxon>Ectocarpales</taxon>
        <taxon>Ectocarpaceae</taxon>
        <taxon>Ectocarpus</taxon>
    </lineage>
</organism>
<comment type="subcellular location">
    <subcellularLocation>
        <location evidence="1">Cell membrane</location>
        <topology evidence="1">Multi-pass membrane protein</topology>
    </subcellularLocation>
</comment>
<evidence type="ECO:0000256" key="2">
    <source>
        <dbReference type="ARBA" id="ARBA00022448"/>
    </source>
</evidence>
<dbReference type="OrthoDB" id="5982228at2759"/>
<feature type="transmembrane region" description="Helical" evidence="9">
    <location>
        <begin position="408"/>
        <end position="426"/>
    </location>
</feature>
<dbReference type="InParanoid" id="D8LTH5"/>
<evidence type="ECO:0000313" key="10">
    <source>
        <dbReference type="EMBL" id="CBN78016.1"/>
    </source>
</evidence>
<dbReference type="Gene3D" id="1.20.1740.10">
    <property type="entry name" value="Amino acid/polyamine transporter I"/>
    <property type="match status" value="1"/>
</dbReference>
<feature type="compositionally biased region" description="Basic and acidic residues" evidence="8">
    <location>
        <begin position="479"/>
        <end position="497"/>
    </location>
</feature>
<feature type="transmembrane region" description="Helical" evidence="9">
    <location>
        <begin position="178"/>
        <end position="196"/>
    </location>
</feature>
<keyword evidence="2" id="KW-0813">Transport</keyword>
<dbReference type="eggNOG" id="KOG1287">
    <property type="taxonomic scope" value="Eukaryota"/>
</dbReference>
<dbReference type="AlphaFoldDB" id="D8LTH5"/>
<evidence type="ECO:0000256" key="5">
    <source>
        <dbReference type="ARBA" id="ARBA00022989"/>
    </source>
</evidence>
<dbReference type="EMBL" id="FN649740">
    <property type="protein sequence ID" value="CBN78016.1"/>
    <property type="molecule type" value="Genomic_DNA"/>
</dbReference>
<evidence type="ECO:0000256" key="1">
    <source>
        <dbReference type="ARBA" id="ARBA00004651"/>
    </source>
</evidence>
<sequence length="540" mass="57234">MENVLSVNGGSLKAPLIGWDEDEENGYTPSVPAASAKHSLSFGALVFLIYYNIGVPFGDEEAVKAAGPFMVTLGFFVILPLVWQLPICFVTAELTTTFQDHRGSIAWVTEAFGSEWGFIDAVWSFATSFLDNALYPLIIADFLGLSGALRWVFVYGSIATLTWAVYRGSAVVASAEELVFAFTMLPLVLMVGLGLFRVDWAAVATPPAADDVDWRLFIQIMFWTSTYWQKVASVGPDVKDCPKNFPRAILYAAGMQTLINGIIHMVAAGATDPELYPEWEPGYLRYAADAIAGGKWLGAWLTITAAVANSGSFLSEMTVTSQALVGMSEGGLLPQKLLVESRHGTHPYALGVIAALIAISQPLDFHALVLVCNFLYTLQTALELAAFYRLRTALPGLRRPYRVPGGSVGAALALGLPFLTLTVVAMTTAVSAAGVGSLIALSTVVAVRVMFRRSDRGGGAVASDTTGREEAGGSVWDVKVGESKVGERRVEEPRETDGGGPGASAGDNDAPPPSGGDGGEVDAVSDEAEVEPNSGPPPRT</sequence>
<name>D8LTH5_ECTSI</name>
<dbReference type="STRING" id="2880.D8LTH5"/>
<keyword evidence="4 9" id="KW-0812">Transmembrane</keyword>
<dbReference type="GO" id="GO:0005886">
    <property type="term" value="C:plasma membrane"/>
    <property type="evidence" value="ECO:0007669"/>
    <property type="project" value="UniProtKB-SubCell"/>
</dbReference>
<dbReference type="InterPro" id="IPR044566">
    <property type="entry name" value="RMV1-like"/>
</dbReference>
<keyword evidence="3" id="KW-1003">Cell membrane</keyword>
<gene>
    <name evidence="10" type="ORF">Esi_0082_0023</name>
</gene>
<keyword evidence="11" id="KW-1185">Reference proteome</keyword>
<dbReference type="PANTHER" id="PTHR45826">
    <property type="entry name" value="POLYAMINE TRANSPORTER PUT1"/>
    <property type="match status" value="1"/>
</dbReference>
<evidence type="ECO:0000256" key="7">
    <source>
        <dbReference type="ARBA" id="ARBA00024041"/>
    </source>
</evidence>
<dbReference type="Proteomes" id="UP000002630">
    <property type="component" value="Linkage Group LG15"/>
</dbReference>
<evidence type="ECO:0000256" key="3">
    <source>
        <dbReference type="ARBA" id="ARBA00022475"/>
    </source>
</evidence>
<feature type="region of interest" description="Disordered" evidence="8">
    <location>
        <begin position="457"/>
        <end position="540"/>
    </location>
</feature>
<feature type="compositionally biased region" description="Acidic residues" evidence="8">
    <location>
        <begin position="519"/>
        <end position="530"/>
    </location>
</feature>
<evidence type="ECO:0000256" key="9">
    <source>
        <dbReference type="SAM" id="Phobius"/>
    </source>
</evidence>
<dbReference type="InterPro" id="IPR002293">
    <property type="entry name" value="AA/rel_permease1"/>
</dbReference>
<dbReference type="Pfam" id="PF13520">
    <property type="entry name" value="AA_permease_2"/>
    <property type="match status" value="1"/>
</dbReference>
<dbReference type="PANTHER" id="PTHR45826:SF2">
    <property type="entry name" value="AMINO ACID TRANSPORTER"/>
    <property type="match status" value="1"/>
</dbReference>
<feature type="transmembrane region" description="Helical" evidence="9">
    <location>
        <begin position="69"/>
        <end position="92"/>
    </location>
</feature>
<feature type="transmembrane region" description="Helical" evidence="9">
    <location>
        <begin position="148"/>
        <end position="166"/>
    </location>
</feature>
<reference evidence="10 11" key="1">
    <citation type="journal article" date="2010" name="Nature">
        <title>The Ectocarpus genome and the independent evolution of multicellularity in brown algae.</title>
        <authorList>
            <person name="Cock J.M."/>
            <person name="Sterck L."/>
            <person name="Rouze P."/>
            <person name="Scornet D."/>
            <person name="Allen A.E."/>
            <person name="Amoutzias G."/>
            <person name="Anthouard V."/>
            <person name="Artiguenave F."/>
            <person name="Aury J.M."/>
            <person name="Badger J.H."/>
            <person name="Beszteri B."/>
            <person name="Billiau K."/>
            <person name="Bonnet E."/>
            <person name="Bothwell J.H."/>
            <person name="Bowler C."/>
            <person name="Boyen C."/>
            <person name="Brownlee C."/>
            <person name="Carrano C.J."/>
            <person name="Charrier B."/>
            <person name="Cho G.Y."/>
            <person name="Coelho S.M."/>
            <person name="Collen J."/>
            <person name="Corre E."/>
            <person name="Da Silva C."/>
            <person name="Delage L."/>
            <person name="Delaroque N."/>
            <person name="Dittami S.M."/>
            <person name="Doulbeau S."/>
            <person name="Elias M."/>
            <person name="Farnham G."/>
            <person name="Gachon C.M."/>
            <person name="Gschloessl B."/>
            <person name="Heesch S."/>
            <person name="Jabbari K."/>
            <person name="Jubin C."/>
            <person name="Kawai H."/>
            <person name="Kimura K."/>
            <person name="Kloareg B."/>
            <person name="Kupper F.C."/>
            <person name="Lang D."/>
            <person name="Le Bail A."/>
            <person name="Leblanc C."/>
            <person name="Lerouge P."/>
            <person name="Lohr M."/>
            <person name="Lopez P.J."/>
            <person name="Martens C."/>
            <person name="Maumus F."/>
            <person name="Michel G."/>
            <person name="Miranda-Saavedra D."/>
            <person name="Morales J."/>
            <person name="Moreau H."/>
            <person name="Motomura T."/>
            <person name="Nagasato C."/>
            <person name="Napoli C.A."/>
            <person name="Nelson D.R."/>
            <person name="Nyvall-Collen P."/>
            <person name="Peters A.F."/>
            <person name="Pommier C."/>
            <person name="Potin P."/>
            <person name="Poulain J."/>
            <person name="Quesneville H."/>
            <person name="Read B."/>
            <person name="Rensing S.A."/>
            <person name="Ritter A."/>
            <person name="Rousvoal S."/>
            <person name="Samanta M."/>
            <person name="Samson G."/>
            <person name="Schroeder D.C."/>
            <person name="Segurens B."/>
            <person name="Strittmatter M."/>
            <person name="Tonon T."/>
            <person name="Tregear J.W."/>
            <person name="Valentin K."/>
            <person name="von Dassow P."/>
            <person name="Yamagishi T."/>
            <person name="Van de Peer Y."/>
            <person name="Wincker P."/>
        </authorList>
    </citation>
    <scope>NUCLEOTIDE SEQUENCE [LARGE SCALE GENOMIC DNA]</scope>
    <source>
        <strain evidence="11">Ec32 / CCAP1310/4</strain>
    </source>
</reference>
<evidence type="ECO:0000313" key="11">
    <source>
        <dbReference type="Proteomes" id="UP000002630"/>
    </source>
</evidence>
<proteinExistence type="inferred from homology"/>
<protein>
    <submittedName>
        <fullName evidence="10">Uncharacterized protein</fullName>
    </submittedName>
</protein>
<accession>D8LTH5</accession>
<evidence type="ECO:0000256" key="6">
    <source>
        <dbReference type="ARBA" id="ARBA00023136"/>
    </source>
</evidence>
<feature type="transmembrane region" description="Helical" evidence="9">
    <location>
        <begin position="432"/>
        <end position="451"/>
    </location>
</feature>
<keyword evidence="6 9" id="KW-0472">Membrane</keyword>
<feature type="transmembrane region" description="Helical" evidence="9">
    <location>
        <begin position="40"/>
        <end position="57"/>
    </location>
</feature>
<dbReference type="EMBL" id="FN649056">
    <property type="protein sequence ID" value="CBN78016.1"/>
    <property type="molecule type" value="Genomic_DNA"/>
</dbReference>
<dbReference type="GO" id="GO:0015203">
    <property type="term" value="F:polyamine transmembrane transporter activity"/>
    <property type="evidence" value="ECO:0007669"/>
    <property type="project" value="UniProtKB-ARBA"/>
</dbReference>
<evidence type="ECO:0000256" key="4">
    <source>
        <dbReference type="ARBA" id="ARBA00022692"/>
    </source>
</evidence>
<evidence type="ECO:0000256" key="8">
    <source>
        <dbReference type="SAM" id="MobiDB-lite"/>
    </source>
</evidence>
<comment type="similarity">
    <text evidence="7">Belongs to the amino acid-polyamine-organocation (APC) superfamily. Polyamine:cation symporter (PHS) (TC 2.A.3.12) family.</text>
</comment>
<keyword evidence="5 9" id="KW-1133">Transmembrane helix</keyword>